<organism evidence="8 9">
    <name type="scientific">Cochliobolus heterostrophus (strain C5 / ATCC 48332 / race O)</name>
    <name type="common">Southern corn leaf blight fungus</name>
    <name type="synonym">Bipolaris maydis</name>
    <dbReference type="NCBI Taxonomy" id="701091"/>
    <lineage>
        <taxon>Eukaryota</taxon>
        <taxon>Fungi</taxon>
        <taxon>Dikarya</taxon>
        <taxon>Ascomycota</taxon>
        <taxon>Pezizomycotina</taxon>
        <taxon>Dothideomycetes</taxon>
        <taxon>Pleosporomycetidae</taxon>
        <taxon>Pleosporales</taxon>
        <taxon>Pleosporineae</taxon>
        <taxon>Pleosporaceae</taxon>
        <taxon>Bipolaris</taxon>
    </lineage>
</organism>
<reference evidence="9" key="2">
    <citation type="journal article" date="2013" name="PLoS Genet.">
        <title>Comparative genome structure, secondary metabolite, and effector coding capacity across Cochliobolus pathogens.</title>
        <authorList>
            <person name="Condon B.J."/>
            <person name="Leng Y."/>
            <person name="Wu D."/>
            <person name="Bushley K.E."/>
            <person name="Ohm R.A."/>
            <person name="Otillar R."/>
            <person name="Martin J."/>
            <person name="Schackwitz W."/>
            <person name="Grimwood J."/>
            <person name="MohdZainudin N."/>
            <person name="Xue C."/>
            <person name="Wang R."/>
            <person name="Manning V.A."/>
            <person name="Dhillon B."/>
            <person name="Tu Z.J."/>
            <person name="Steffenson B.J."/>
            <person name="Salamov A."/>
            <person name="Sun H."/>
            <person name="Lowry S."/>
            <person name="LaButti K."/>
            <person name="Han J."/>
            <person name="Copeland A."/>
            <person name="Lindquist E."/>
            <person name="Barry K."/>
            <person name="Schmutz J."/>
            <person name="Baker S.E."/>
            <person name="Ciuffetti L.M."/>
            <person name="Grigoriev I.V."/>
            <person name="Zhong S."/>
            <person name="Turgeon B.G."/>
        </authorList>
    </citation>
    <scope>NUCLEOTIDE SEQUENCE [LARGE SCALE GENOMIC DNA]</scope>
    <source>
        <strain evidence="9">C5 / ATCC 48332 / race O</strain>
    </source>
</reference>
<feature type="domain" description="ORC6 first cyclin-like" evidence="7">
    <location>
        <begin position="127"/>
        <end position="211"/>
    </location>
</feature>
<dbReference type="Pfam" id="PF05460">
    <property type="entry name" value="ORC6"/>
    <property type="match status" value="1"/>
</dbReference>
<proteinExistence type="inferred from homology"/>
<dbReference type="OrthoDB" id="5367324at2759"/>
<evidence type="ECO:0000259" key="7">
    <source>
        <dbReference type="Pfam" id="PF05460"/>
    </source>
</evidence>
<dbReference type="EMBL" id="KB445576">
    <property type="protein sequence ID" value="EMD91645.1"/>
    <property type="molecule type" value="Genomic_DNA"/>
</dbReference>
<dbReference type="Proteomes" id="UP000016936">
    <property type="component" value="Unassembled WGS sequence"/>
</dbReference>
<sequence>MQIVIISCCDIVTSRYQTVKLQDPVMSVALIYYFLPDRAVCTYRDVLSSAAAAIRGHVRKYVGQAELTCSEWDEDVEMLERYGHGRWEEVKCVLININPRNCCIVLREGRRSSISYIMSRASIEQALTGLVPTLNGPLPPELIDLALSLLTRSRTVATSMKSDEEIARPYACAQLACERLKKRLNLPSITSRPPCPPRIYKKLYNYLSSALPDSFAAAEPQTPRKSSAPASTSTRNTPKTPLSARKTPHSTKRGRESDGEPPEWVMPAIRALAKAFEYPAVIPHVYTGVESIYPLLARMAAAAAETPSKRPQRPTSTTQSFADVSDTRLCSLVVVVFLLVFSRMKDVDVSPDRYNEWLAKATDAVLETPSAQNITQDELAPAIEQTMAMAKEEGWLQMQWFDSVRPLDNEDEMEGVEMTGNTTVKVKGLGLRSGSDYIGLGTMMQDATDYLGERQQDDYAKWKTRIMARVQEIEAA</sequence>
<feature type="region of interest" description="Disordered" evidence="6">
    <location>
        <begin position="216"/>
        <end position="262"/>
    </location>
</feature>
<evidence type="ECO:0000256" key="6">
    <source>
        <dbReference type="SAM" id="MobiDB-lite"/>
    </source>
</evidence>
<dbReference type="STRING" id="701091.M2T204"/>
<evidence type="ECO:0000256" key="5">
    <source>
        <dbReference type="ARBA" id="ARBA00023242"/>
    </source>
</evidence>
<dbReference type="InterPro" id="IPR008721">
    <property type="entry name" value="ORC6_cyclin_first"/>
</dbReference>
<keyword evidence="4" id="KW-0238">DNA-binding</keyword>
<reference evidence="8 9" key="1">
    <citation type="journal article" date="2012" name="PLoS Pathog.">
        <title>Diverse lifestyles and strategies of plant pathogenesis encoded in the genomes of eighteen Dothideomycetes fungi.</title>
        <authorList>
            <person name="Ohm R.A."/>
            <person name="Feau N."/>
            <person name="Henrissat B."/>
            <person name="Schoch C.L."/>
            <person name="Horwitz B.A."/>
            <person name="Barry K.W."/>
            <person name="Condon B.J."/>
            <person name="Copeland A.C."/>
            <person name="Dhillon B."/>
            <person name="Glaser F."/>
            <person name="Hesse C.N."/>
            <person name="Kosti I."/>
            <person name="LaButti K."/>
            <person name="Lindquist E.A."/>
            <person name="Lucas S."/>
            <person name="Salamov A.A."/>
            <person name="Bradshaw R.E."/>
            <person name="Ciuffetti L."/>
            <person name="Hamelin R.C."/>
            <person name="Kema G.H.J."/>
            <person name="Lawrence C."/>
            <person name="Scott J.A."/>
            <person name="Spatafora J.W."/>
            <person name="Turgeon B.G."/>
            <person name="de Wit P.J.G.M."/>
            <person name="Zhong S."/>
            <person name="Goodwin S.B."/>
            <person name="Grigoriev I.V."/>
        </authorList>
    </citation>
    <scope>NUCLEOTIDE SEQUENCE [LARGE SCALE GENOMIC DNA]</scope>
    <source>
        <strain evidence="9">C5 / ATCC 48332 / race O</strain>
    </source>
</reference>
<comment type="subcellular location">
    <subcellularLocation>
        <location evidence="1">Nucleus</location>
    </subcellularLocation>
</comment>
<evidence type="ECO:0000313" key="8">
    <source>
        <dbReference type="EMBL" id="EMD91645.1"/>
    </source>
</evidence>
<feature type="compositionally biased region" description="Polar residues" evidence="6">
    <location>
        <begin position="223"/>
        <end position="240"/>
    </location>
</feature>
<dbReference type="AlphaFoldDB" id="M2T204"/>
<evidence type="ECO:0000256" key="3">
    <source>
        <dbReference type="ARBA" id="ARBA00022705"/>
    </source>
</evidence>
<gene>
    <name evidence="8" type="ORF">COCHEDRAFT_1203846</name>
</gene>
<accession>M2T204</accession>
<evidence type="ECO:0000256" key="1">
    <source>
        <dbReference type="ARBA" id="ARBA00004123"/>
    </source>
</evidence>
<protein>
    <recommendedName>
        <fullName evidence="7">ORC6 first cyclin-like domain-containing protein</fullName>
    </recommendedName>
</protein>
<comment type="similarity">
    <text evidence="2">Belongs to the ORC6 family.</text>
</comment>
<dbReference type="eggNOG" id="ENOG502SAT1">
    <property type="taxonomic scope" value="Eukaryota"/>
</dbReference>
<dbReference type="GO" id="GO:0006260">
    <property type="term" value="P:DNA replication"/>
    <property type="evidence" value="ECO:0007669"/>
    <property type="project" value="UniProtKB-KW"/>
</dbReference>
<evidence type="ECO:0000256" key="4">
    <source>
        <dbReference type="ARBA" id="ARBA00023125"/>
    </source>
</evidence>
<keyword evidence="3" id="KW-0235">DNA replication</keyword>
<evidence type="ECO:0000313" key="9">
    <source>
        <dbReference type="Proteomes" id="UP000016936"/>
    </source>
</evidence>
<evidence type="ECO:0000256" key="2">
    <source>
        <dbReference type="ARBA" id="ARBA00010840"/>
    </source>
</evidence>
<keyword evidence="9" id="KW-1185">Reference proteome</keyword>
<dbReference type="OMA" id="PCPPRIY"/>
<dbReference type="GO" id="GO:0005664">
    <property type="term" value="C:nuclear origin of replication recognition complex"/>
    <property type="evidence" value="ECO:0007669"/>
    <property type="project" value="InterPro"/>
</dbReference>
<keyword evidence="5" id="KW-0539">Nucleus</keyword>
<dbReference type="HOGENOM" id="CLU_045412_0_0_1"/>
<name>M2T204_COCH5</name>
<dbReference type="GO" id="GO:0003677">
    <property type="term" value="F:DNA binding"/>
    <property type="evidence" value="ECO:0007669"/>
    <property type="project" value="UniProtKB-KW"/>
</dbReference>